<dbReference type="Proteomes" id="UP000479756">
    <property type="component" value="Unassembled WGS sequence"/>
</dbReference>
<reference evidence="1 2" key="1">
    <citation type="journal article" date="2014" name="Int. J. Syst. Evol. Microbiol.">
        <title>Description of Galbitalea soli gen. nov., sp. nov., and Frondihabitans sucicola sp. nov.</title>
        <authorList>
            <person name="Kim S.J."/>
            <person name="Lim J.M."/>
            <person name="Ahn J.H."/>
            <person name="Weon H.Y."/>
            <person name="Hamada M."/>
            <person name="Suzuki K."/>
            <person name="Ahn T.Y."/>
            <person name="Kwon S.W."/>
        </authorList>
    </citation>
    <scope>NUCLEOTIDE SEQUENCE [LARGE SCALE GENOMIC DNA]</scope>
    <source>
        <strain evidence="1 2">NBRC 108727</strain>
    </source>
</reference>
<proteinExistence type="predicted"/>
<organism evidence="1 2">
    <name type="scientific">Galbitalea soli</name>
    <dbReference type="NCBI Taxonomy" id="1268042"/>
    <lineage>
        <taxon>Bacteria</taxon>
        <taxon>Bacillati</taxon>
        <taxon>Actinomycetota</taxon>
        <taxon>Actinomycetes</taxon>
        <taxon>Micrococcales</taxon>
        <taxon>Microbacteriaceae</taxon>
        <taxon>Galbitalea</taxon>
    </lineage>
</organism>
<evidence type="ECO:0000313" key="1">
    <source>
        <dbReference type="EMBL" id="NEM89930.1"/>
    </source>
</evidence>
<dbReference type="EMBL" id="JAAGWZ010000001">
    <property type="protein sequence ID" value="NEM89930.1"/>
    <property type="molecule type" value="Genomic_DNA"/>
</dbReference>
<name>A0A7C9PL20_9MICO</name>
<comment type="caution">
    <text evidence="1">The sequence shown here is derived from an EMBL/GenBank/DDBJ whole genome shotgun (WGS) entry which is preliminary data.</text>
</comment>
<dbReference type="RefSeq" id="WP_163471618.1">
    <property type="nucleotide sequence ID" value="NZ_JAAGWZ010000001.1"/>
</dbReference>
<dbReference type="AlphaFoldDB" id="A0A7C9PL20"/>
<dbReference type="Gene3D" id="3.30.460.40">
    <property type="match status" value="1"/>
</dbReference>
<accession>A0A7C9PL20</accession>
<evidence type="ECO:0000313" key="2">
    <source>
        <dbReference type="Proteomes" id="UP000479756"/>
    </source>
</evidence>
<evidence type="ECO:0008006" key="3">
    <source>
        <dbReference type="Google" id="ProtNLM"/>
    </source>
</evidence>
<protein>
    <recommendedName>
        <fullName evidence="3">Nucleotidyl transferase AbiEii/AbiGii toxin family protein</fullName>
    </recommendedName>
</protein>
<gene>
    <name evidence="1" type="ORF">G3T37_01010</name>
</gene>
<sequence length="249" mass="27379">MAGRTLTVDMRDDDLIPAWATVIELAEIGAAAQWTLVGGLMVAAHARRAGVLMRRPTNDVDALVDYMTNRSSLSEARGALSTIGFQLSSDEQHAYRFRHEDGRKVDLMVADHLPSRMSPRLDRRPAFEAPSGEQAIRRRDVYRLEFHSGAVVEVGVPDELGALVAKGAAWLADRRDRDRHLDDAAVLLACVHDASDLDYASTSANDRKRVGAVTKVLAGEMHPSWANLDVPDRRRGLLNLALIRQALGL</sequence>
<keyword evidence="2" id="KW-1185">Reference proteome</keyword>